<feature type="transmembrane region" description="Helical" evidence="1">
    <location>
        <begin position="171"/>
        <end position="189"/>
    </location>
</feature>
<dbReference type="HOGENOM" id="CLU_1420826_0_0_3"/>
<sequence length="190" mass="21688">MNTPAHIIINMLCLGRQDTSTILTPVIIGALLPDAPMFVFYFVEKVIKGTPEVIIWREAYHQESWQNFIDVFNSIPLIVFGLVLTGWLGSQIGIVFFSSMFLHIVGDFPLHHNDAHRHFFPFSNWRFQSPVSYWDPNHYGTIVTIVEILAVIISCVVLVQSYQSMTGRISVGLIGVSYLAYFIYVFTVWV</sequence>
<keyword evidence="3" id="KW-1185">Reference proteome</keyword>
<evidence type="ECO:0008006" key="4">
    <source>
        <dbReference type="Google" id="ProtNLM"/>
    </source>
</evidence>
<dbReference type="RefSeq" id="WP_006097782.1">
    <property type="nucleotide sequence ID" value="NZ_DS989841.1"/>
</dbReference>
<feature type="transmembrane region" description="Helical" evidence="1">
    <location>
        <begin position="22"/>
        <end position="43"/>
    </location>
</feature>
<name>B4VH55_9CYAN</name>
<dbReference type="STRING" id="118168.MC7420_6987"/>
<dbReference type="Proteomes" id="UP000003835">
    <property type="component" value="Unassembled WGS sequence"/>
</dbReference>
<protein>
    <recommendedName>
        <fullName evidence="4">Phospholipase C/D domain-containing protein</fullName>
    </recommendedName>
</protein>
<dbReference type="EMBL" id="DS989841">
    <property type="protein sequence ID" value="EDX78334.1"/>
    <property type="molecule type" value="Genomic_DNA"/>
</dbReference>
<dbReference type="AlphaFoldDB" id="B4VH55"/>
<gene>
    <name evidence="2" type="ORF">MC7420_6987</name>
</gene>
<dbReference type="OrthoDB" id="7631418at2"/>
<accession>B4VH55</accession>
<keyword evidence="1" id="KW-0472">Membrane</keyword>
<feature type="transmembrane region" description="Helical" evidence="1">
    <location>
        <begin position="139"/>
        <end position="159"/>
    </location>
</feature>
<feature type="transmembrane region" description="Helical" evidence="1">
    <location>
        <begin position="77"/>
        <end position="104"/>
    </location>
</feature>
<reference evidence="2 3" key="1">
    <citation type="submission" date="2008-07" db="EMBL/GenBank/DDBJ databases">
        <authorList>
            <person name="Tandeau de Marsac N."/>
            <person name="Ferriera S."/>
            <person name="Johnson J."/>
            <person name="Kravitz S."/>
            <person name="Beeson K."/>
            <person name="Sutton G."/>
            <person name="Rogers Y.-H."/>
            <person name="Friedman R."/>
            <person name="Frazier M."/>
            <person name="Venter J.C."/>
        </authorList>
    </citation>
    <scope>NUCLEOTIDE SEQUENCE [LARGE SCALE GENOMIC DNA]</scope>
    <source>
        <strain evidence="2 3">PCC 7420</strain>
    </source>
</reference>
<organism evidence="2 3">
    <name type="scientific">Coleofasciculus chthonoplastes PCC 7420</name>
    <dbReference type="NCBI Taxonomy" id="118168"/>
    <lineage>
        <taxon>Bacteria</taxon>
        <taxon>Bacillati</taxon>
        <taxon>Cyanobacteriota</taxon>
        <taxon>Cyanophyceae</taxon>
        <taxon>Coleofasciculales</taxon>
        <taxon>Coleofasciculaceae</taxon>
        <taxon>Coleofasciculus</taxon>
    </lineage>
</organism>
<evidence type="ECO:0000313" key="3">
    <source>
        <dbReference type="Proteomes" id="UP000003835"/>
    </source>
</evidence>
<evidence type="ECO:0000256" key="1">
    <source>
        <dbReference type="SAM" id="Phobius"/>
    </source>
</evidence>
<proteinExistence type="predicted"/>
<keyword evidence="1" id="KW-1133">Transmembrane helix</keyword>
<evidence type="ECO:0000313" key="2">
    <source>
        <dbReference type="EMBL" id="EDX78334.1"/>
    </source>
</evidence>
<dbReference type="eggNOG" id="ENOG5032MSX">
    <property type="taxonomic scope" value="Bacteria"/>
</dbReference>
<keyword evidence="1" id="KW-0812">Transmembrane</keyword>